<feature type="transmembrane region" description="Helical" evidence="12">
    <location>
        <begin position="183"/>
        <end position="204"/>
    </location>
</feature>
<reference evidence="14 15" key="1">
    <citation type="submission" date="2020-07" db="EMBL/GenBank/DDBJ databases">
        <authorList>
            <person name="Feng X."/>
        </authorList>
    </citation>
    <scope>NUCLEOTIDE SEQUENCE [LARGE SCALE GENOMIC DNA]</scope>
    <source>
        <strain evidence="14 15">JCM31066</strain>
    </source>
</reference>
<evidence type="ECO:0000256" key="12">
    <source>
        <dbReference type="SAM" id="Phobius"/>
    </source>
</evidence>
<dbReference type="PANTHER" id="PTHR30012">
    <property type="entry name" value="GENERAL SECRETION PATHWAY PROTEIN"/>
    <property type="match status" value="1"/>
</dbReference>
<sequence>MPKFNYTAIDASGKQKTGKIVANSEDEANSKLSASGLMVSKLSVATGGPARKGPTGKAAAKPKKASGINFGKAINEEGLTIFTRQLATLLQAGLPLLRSLEVMIRQEKNPRFRDILSAIADNVRSGNNLSDGLAQHPKVFEPIYINMIRAGEAGGVLDVVLSRLARFMEKNLKTKKKVKSAMIYPLVVVAVAVIIVALLLIFIVPRFQKIFSDMLGGAELPLLTQIVINISNVITPKSFLSAGIMVGVIIALVVGFRYVVKTGPGRKIIDWLALNTPKIGELSSKAAVSRFTRTFGTLLSSGVPILQALQITRDIIGNSILSNALDRVHDRVRDGEPLAAPLEQQRVFPTMVTSMIDVGEETGELPEMLNRIADNYDDDVDNAVNSITSIIEPIMIVMLALVVGTIVIALFLPIIEIIKQLTS</sequence>
<keyword evidence="7 11" id="KW-0812">Transmembrane</keyword>
<dbReference type="GO" id="GO:0015628">
    <property type="term" value="P:protein secretion by the type II secretion system"/>
    <property type="evidence" value="ECO:0007669"/>
    <property type="project" value="TreeGrafter"/>
</dbReference>
<comment type="subcellular location">
    <subcellularLocation>
        <location evidence="2">Cell inner membrane</location>
        <topology evidence="2">Multi-pass membrane protein</topology>
    </subcellularLocation>
    <subcellularLocation>
        <location evidence="11">Cell membrane</location>
        <topology evidence="11">Multi-pass membrane protein</topology>
    </subcellularLocation>
</comment>
<dbReference type="InterPro" id="IPR003004">
    <property type="entry name" value="GspF/PilC"/>
</dbReference>
<dbReference type="Gene3D" id="1.20.81.30">
    <property type="entry name" value="Type II secretion system (T2SS), domain F"/>
    <property type="match status" value="2"/>
</dbReference>
<keyword evidence="9 12" id="KW-0472">Membrane</keyword>
<keyword evidence="6" id="KW-0997">Cell inner membrane</keyword>
<evidence type="ECO:0000256" key="8">
    <source>
        <dbReference type="ARBA" id="ARBA00022989"/>
    </source>
</evidence>
<evidence type="ECO:0000256" key="5">
    <source>
        <dbReference type="ARBA" id="ARBA00022475"/>
    </source>
</evidence>
<dbReference type="InterPro" id="IPR042094">
    <property type="entry name" value="T2SS_GspF_sf"/>
</dbReference>
<proteinExistence type="inferred from homology"/>
<keyword evidence="4 11" id="KW-0813">Transport</keyword>
<dbReference type="EMBL" id="JACHVB010000012">
    <property type="protein sequence ID" value="MBC2593201.1"/>
    <property type="molecule type" value="Genomic_DNA"/>
</dbReference>
<dbReference type="PRINTS" id="PR00812">
    <property type="entry name" value="BCTERIALGSPF"/>
</dbReference>
<dbReference type="PANTHER" id="PTHR30012:SF0">
    <property type="entry name" value="TYPE II SECRETION SYSTEM PROTEIN F-RELATED"/>
    <property type="match status" value="1"/>
</dbReference>
<evidence type="ECO:0000256" key="9">
    <source>
        <dbReference type="ARBA" id="ARBA00023136"/>
    </source>
</evidence>
<protein>
    <recommendedName>
        <fullName evidence="10">General secretion pathway protein F</fullName>
    </recommendedName>
</protein>
<evidence type="ECO:0000256" key="4">
    <source>
        <dbReference type="ARBA" id="ARBA00022448"/>
    </source>
</evidence>
<keyword evidence="5" id="KW-1003">Cell membrane</keyword>
<evidence type="ECO:0000259" key="13">
    <source>
        <dbReference type="Pfam" id="PF00482"/>
    </source>
</evidence>
<evidence type="ECO:0000313" key="14">
    <source>
        <dbReference type="EMBL" id="MBC2593201.1"/>
    </source>
</evidence>
<dbReference type="Pfam" id="PF00482">
    <property type="entry name" value="T2SSF"/>
    <property type="match status" value="2"/>
</dbReference>
<evidence type="ECO:0000256" key="11">
    <source>
        <dbReference type="RuleBase" id="RU003923"/>
    </source>
</evidence>
<keyword evidence="15" id="KW-1185">Reference proteome</keyword>
<dbReference type="FunFam" id="1.20.81.30:FF:000001">
    <property type="entry name" value="Type II secretion system protein F"/>
    <property type="match status" value="2"/>
</dbReference>
<evidence type="ECO:0000256" key="1">
    <source>
        <dbReference type="ARBA" id="ARBA00002684"/>
    </source>
</evidence>
<comment type="similarity">
    <text evidence="3 11">Belongs to the GSP F family.</text>
</comment>
<dbReference type="AlphaFoldDB" id="A0A842HCT4"/>
<feature type="transmembrane region" description="Helical" evidence="12">
    <location>
        <begin position="394"/>
        <end position="415"/>
    </location>
</feature>
<evidence type="ECO:0000256" key="6">
    <source>
        <dbReference type="ARBA" id="ARBA00022519"/>
    </source>
</evidence>
<keyword evidence="8 12" id="KW-1133">Transmembrane helix</keyword>
<dbReference type="Proteomes" id="UP000546464">
    <property type="component" value="Unassembled WGS sequence"/>
</dbReference>
<feature type="transmembrane region" description="Helical" evidence="12">
    <location>
        <begin position="239"/>
        <end position="260"/>
    </location>
</feature>
<gene>
    <name evidence="14" type="ORF">H5P28_02900</name>
</gene>
<dbReference type="InterPro" id="IPR001992">
    <property type="entry name" value="T2SS_GspF/T4SS_PilC_CS"/>
</dbReference>
<feature type="domain" description="Type II secretion system protein GspF" evidence="13">
    <location>
        <begin position="291"/>
        <end position="413"/>
    </location>
</feature>
<evidence type="ECO:0000256" key="10">
    <source>
        <dbReference type="ARBA" id="ARBA00030750"/>
    </source>
</evidence>
<dbReference type="PROSITE" id="PS00874">
    <property type="entry name" value="T2SP_F"/>
    <property type="match status" value="1"/>
</dbReference>
<dbReference type="GO" id="GO:0005886">
    <property type="term" value="C:plasma membrane"/>
    <property type="evidence" value="ECO:0007669"/>
    <property type="project" value="UniProtKB-SubCell"/>
</dbReference>
<evidence type="ECO:0000313" key="15">
    <source>
        <dbReference type="Proteomes" id="UP000546464"/>
    </source>
</evidence>
<dbReference type="RefSeq" id="WP_185674192.1">
    <property type="nucleotide sequence ID" value="NZ_JACHVB010000012.1"/>
</dbReference>
<comment type="caution">
    <text evidence="14">The sequence shown here is derived from an EMBL/GenBank/DDBJ whole genome shotgun (WGS) entry which is preliminary data.</text>
</comment>
<feature type="domain" description="Type II secretion system protein GspF" evidence="13">
    <location>
        <begin position="82"/>
        <end position="205"/>
    </location>
</feature>
<organism evidence="14 15">
    <name type="scientific">Ruficoccus amylovorans</name>
    <dbReference type="NCBI Taxonomy" id="1804625"/>
    <lineage>
        <taxon>Bacteria</taxon>
        <taxon>Pseudomonadati</taxon>
        <taxon>Verrucomicrobiota</taxon>
        <taxon>Opitutia</taxon>
        <taxon>Puniceicoccales</taxon>
        <taxon>Cerasicoccaceae</taxon>
        <taxon>Ruficoccus</taxon>
    </lineage>
</organism>
<dbReference type="InterPro" id="IPR018076">
    <property type="entry name" value="T2SS_GspF_dom"/>
</dbReference>
<comment type="function">
    <text evidence="1">Component of the type II secretion system inner membrane complex required for the energy-dependent secretion of extracellular factors such as proteases and toxins from the periplasm.</text>
</comment>
<evidence type="ECO:0000256" key="7">
    <source>
        <dbReference type="ARBA" id="ARBA00022692"/>
    </source>
</evidence>
<evidence type="ECO:0000256" key="3">
    <source>
        <dbReference type="ARBA" id="ARBA00005745"/>
    </source>
</evidence>
<evidence type="ECO:0000256" key="2">
    <source>
        <dbReference type="ARBA" id="ARBA00004429"/>
    </source>
</evidence>
<accession>A0A842HCT4</accession>
<name>A0A842HCT4_9BACT</name>